<comment type="caution">
    <text evidence="1">The sequence shown here is derived from an EMBL/GenBank/DDBJ whole genome shotgun (WGS) entry which is preliminary data.</text>
</comment>
<name>A0A243D1H6_BACTU</name>
<gene>
    <name evidence="1" type="ORF">BK749_02810</name>
</gene>
<proteinExistence type="predicted"/>
<evidence type="ECO:0000313" key="1">
    <source>
        <dbReference type="EMBL" id="OTY79768.1"/>
    </source>
</evidence>
<reference evidence="1 2" key="1">
    <citation type="submission" date="2016-10" db="EMBL/GenBank/DDBJ databases">
        <title>Comparative genomics of Bacillus thuringiensis reveals a path to pathogens against multiple invertebrate hosts.</title>
        <authorList>
            <person name="Zheng J."/>
            <person name="Gao Q."/>
            <person name="Liu H."/>
            <person name="Peng D."/>
            <person name="Ruan L."/>
            <person name="Sun M."/>
        </authorList>
    </citation>
    <scope>NUCLEOTIDE SEQUENCE [LARGE SCALE GENOMIC DNA]</scope>
    <source>
        <strain evidence="1">BGSC 4CE1</strain>
    </source>
</reference>
<organism evidence="1 2">
    <name type="scientific">Bacillus thuringiensis serovar vazensis</name>
    <dbReference type="NCBI Taxonomy" id="180867"/>
    <lineage>
        <taxon>Bacteria</taxon>
        <taxon>Bacillati</taxon>
        <taxon>Bacillota</taxon>
        <taxon>Bacilli</taxon>
        <taxon>Bacillales</taxon>
        <taxon>Bacillaceae</taxon>
        <taxon>Bacillus</taxon>
        <taxon>Bacillus cereus group</taxon>
    </lineage>
</organism>
<accession>A0A243D1H6</accession>
<dbReference type="EMBL" id="NFDQ01000014">
    <property type="protein sequence ID" value="OTY79768.1"/>
    <property type="molecule type" value="Genomic_DNA"/>
</dbReference>
<protein>
    <submittedName>
        <fullName evidence="1">Uncharacterized protein</fullName>
    </submittedName>
</protein>
<dbReference type="AlphaFoldDB" id="A0A243D1H6"/>
<dbReference type="Proteomes" id="UP000194911">
    <property type="component" value="Unassembled WGS sequence"/>
</dbReference>
<evidence type="ECO:0000313" key="2">
    <source>
        <dbReference type="Proteomes" id="UP000194911"/>
    </source>
</evidence>
<sequence>MIMTLQAQLNNIGYEKNTLSKFEGNKQFFLR</sequence>